<feature type="chain" id="PRO_5030898610" evidence="1">
    <location>
        <begin position="31"/>
        <end position="348"/>
    </location>
</feature>
<accession>A0A7Y9NQ08</accession>
<reference evidence="2 3" key="1">
    <citation type="submission" date="2020-07" db="EMBL/GenBank/DDBJ databases">
        <title>Genomic Encyclopedia of Type Strains, Phase IV (KMG-V): Genome sequencing to study the core and pangenomes of soil and plant-associated prokaryotes.</title>
        <authorList>
            <person name="Whitman W."/>
        </authorList>
    </citation>
    <scope>NUCLEOTIDE SEQUENCE [LARGE SCALE GENOMIC DNA]</scope>
    <source>
        <strain evidence="2 3">M8UP30</strain>
    </source>
</reference>
<dbReference type="InterPro" id="IPR051200">
    <property type="entry name" value="Host-pathogen_enzymatic-act"/>
</dbReference>
<gene>
    <name evidence="2" type="ORF">HDF12_003839</name>
</gene>
<dbReference type="AlphaFoldDB" id="A0A7Y9NQ08"/>
<dbReference type="InterPro" id="IPR015943">
    <property type="entry name" value="WD40/YVTN_repeat-like_dom_sf"/>
</dbReference>
<dbReference type="InterPro" id="IPR011048">
    <property type="entry name" value="Haem_d1_sf"/>
</dbReference>
<sequence length="348" mass="36211">MPNQSRRVVSSLIFAASTLAPFLTTSSATAQKPFQIEQRWAIGGTGGWDYLTVDPTSHRLYIAHLTRVDVVDTNTGKVIGAVEGLTRCHGVVIAPDGKTGFASDGGANNVVVFDTSNFSTLTKIPAGTNPDGMAYEGSTNTLWAFNGSSKNATVIDAANRKVIGTVALPGKPEFPQSDDAGTVFVNIEDKNSIVRLDAKAQKITATWPLAGCDSPSGLAFDKDGGRLFSVCDGKKMVVTDSHTGKSLGTPTIGDGPDAAGYDASKKLVFSSNGDGTLSVVDASKATYPVIQTLSTMKGARTMAFDSSTGKIYTVTAKFGAAPPATAATPHPRPSILPDSFTVLVIGQD</sequence>
<dbReference type="PANTHER" id="PTHR47197">
    <property type="entry name" value="PROTEIN NIRF"/>
    <property type="match status" value="1"/>
</dbReference>
<dbReference type="Proteomes" id="UP000534186">
    <property type="component" value="Unassembled WGS sequence"/>
</dbReference>
<evidence type="ECO:0000256" key="1">
    <source>
        <dbReference type="SAM" id="SignalP"/>
    </source>
</evidence>
<dbReference type="GO" id="GO:0003677">
    <property type="term" value="F:DNA binding"/>
    <property type="evidence" value="ECO:0007669"/>
    <property type="project" value="UniProtKB-KW"/>
</dbReference>
<keyword evidence="1" id="KW-0732">Signal</keyword>
<proteinExistence type="predicted"/>
<feature type="signal peptide" evidence="1">
    <location>
        <begin position="1"/>
        <end position="30"/>
    </location>
</feature>
<keyword evidence="2" id="KW-0238">DNA-binding</keyword>
<dbReference type="EMBL" id="JACCCV010000002">
    <property type="protein sequence ID" value="NYF53440.1"/>
    <property type="molecule type" value="Genomic_DNA"/>
</dbReference>
<name>A0A7Y9NQ08_9BACT</name>
<comment type="caution">
    <text evidence="2">The sequence shown here is derived from an EMBL/GenBank/DDBJ whole genome shotgun (WGS) entry which is preliminary data.</text>
</comment>
<protein>
    <submittedName>
        <fullName evidence="2">DNA-binding beta-propeller fold protein YncE</fullName>
    </submittedName>
</protein>
<dbReference type="Gene3D" id="2.130.10.10">
    <property type="entry name" value="YVTN repeat-like/Quinoprotein amine dehydrogenase"/>
    <property type="match status" value="2"/>
</dbReference>
<dbReference type="SUPFAM" id="SSF51004">
    <property type="entry name" value="C-terminal (heme d1) domain of cytochrome cd1-nitrite reductase"/>
    <property type="match status" value="1"/>
</dbReference>
<dbReference type="PANTHER" id="PTHR47197:SF3">
    <property type="entry name" value="DIHYDRO-HEME D1 DEHYDROGENASE"/>
    <property type="match status" value="1"/>
</dbReference>
<organism evidence="2 3">
    <name type="scientific">Tunturiibacter lichenicola</name>
    <dbReference type="NCBI Taxonomy" id="2051959"/>
    <lineage>
        <taxon>Bacteria</taxon>
        <taxon>Pseudomonadati</taxon>
        <taxon>Acidobacteriota</taxon>
        <taxon>Terriglobia</taxon>
        <taxon>Terriglobales</taxon>
        <taxon>Acidobacteriaceae</taxon>
        <taxon>Tunturiibacter</taxon>
    </lineage>
</organism>
<evidence type="ECO:0000313" key="3">
    <source>
        <dbReference type="Proteomes" id="UP000534186"/>
    </source>
</evidence>
<evidence type="ECO:0000313" key="2">
    <source>
        <dbReference type="EMBL" id="NYF53440.1"/>
    </source>
</evidence>